<dbReference type="InterPro" id="IPR002912">
    <property type="entry name" value="ACT_dom"/>
</dbReference>
<evidence type="ECO:0000256" key="9">
    <source>
        <dbReference type="ARBA" id="ARBA00023299"/>
    </source>
</evidence>
<dbReference type="InterPro" id="IPR050582">
    <property type="entry name" value="HAD-like_SerB"/>
</dbReference>
<evidence type="ECO:0000256" key="7">
    <source>
        <dbReference type="ARBA" id="ARBA00022801"/>
    </source>
</evidence>
<dbReference type="InterPro" id="IPR004469">
    <property type="entry name" value="PSP"/>
</dbReference>
<dbReference type="PANTHER" id="PTHR43344">
    <property type="entry name" value="PHOSPHOSERINE PHOSPHATASE"/>
    <property type="match status" value="1"/>
</dbReference>
<evidence type="ECO:0000256" key="3">
    <source>
        <dbReference type="ARBA" id="ARBA00009184"/>
    </source>
</evidence>
<dbReference type="SFLD" id="SFLDF00029">
    <property type="entry name" value="phosphoserine_phosphatase"/>
    <property type="match status" value="1"/>
</dbReference>
<dbReference type="EMBL" id="CAEZUT010000066">
    <property type="protein sequence ID" value="CAB4612722.1"/>
    <property type="molecule type" value="Genomic_DNA"/>
</dbReference>
<comment type="similarity">
    <text evidence="3">Belongs to the HAD-like hydrolase superfamily. SerB family.</text>
</comment>
<dbReference type="InterPro" id="IPR036412">
    <property type="entry name" value="HAD-like_sf"/>
</dbReference>
<evidence type="ECO:0000256" key="8">
    <source>
        <dbReference type="ARBA" id="ARBA00022842"/>
    </source>
</evidence>
<sequence>MSVPDKSNFTALILVSGVDQPGITSAVINKLAEFSIEILDIKQIIAGERLLQTILIKLIPDHAEAIEQDLIELGNQISADIAIDFSQSASLSADKLKAHFMLVERNLQPKRLAYLTDFIQEVGGNILTMQIEKIVDLTSLVFKAEFAFLDFESIKQQTKKMALANNLDIYFDTELLNNGDRKLFVFDMDSTLIGEEVIDQLAERAGVADQVKAITQSAMAGSIDFAQSLTERVTLLAGVSISILDEVGKALTFNLGVNETIRAIKKAGHKVAVVSGGFIDVIEKPLSDLVIDHIYANKLEIANGKLTGKLTGPIMDAQGKASALQEAAKIENIPLANTVVIGDGANDLEMMSISGHSFAYNGKQIVKEKSESTISHPDMRALLLFAGIN</sequence>
<proteinExistence type="inferred from homology"/>
<dbReference type="Pfam" id="PF12710">
    <property type="entry name" value="HAD"/>
    <property type="match status" value="1"/>
</dbReference>
<keyword evidence="5" id="KW-0028">Amino-acid biosynthesis</keyword>
<dbReference type="GO" id="GO:0000287">
    <property type="term" value="F:magnesium ion binding"/>
    <property type="evidence" value="ECO:0007669"/>
    <property type="project" value="TreeGrafter"/>
</dbReference>
<name>A0A6J6HG83_9ZZZZ</name>
<dbReference type="GO" id="GO:0005737">
    <property type="term" value="C:cytoplasm"/>
    <property type="evidence" value="ECO:0007669"/>
    <property type="project" value="TreeGrafter"/>
</dbReference>
<dbReference type="UniPathway" id="UPA00135">
    <property type="reaction ID" value="UER00198"/>
</dbReference>
<dbReference type="Gene3D" id="3.40.50.1000">
    <property type="entry name" value="HAD superfamily/HAD-like"/>
    <property type="match status" value="1"/>
</dbReference>
<evidence type="ECO:0000256" key="5">
    <source>
        <dbReference type="ARBA" id="ARBA00022605"/>
    </source>
</evidence>
<comment type="pathway">
    <text evidence="2">Amino-acid biosynthesis; L-serine biosynthesis; L-serine from 3-phospho-D-glycerate: step 3/3.</text>
</comment>
<keyword evidence="7" id="KW-0378">Hydrolase</keyword>
<evidence type="ECO:0000256" key="10">
    <source>
        <dbReference type="ARBA" id="ARBA00031693"/>
    </source>
</evidence>
<organism evidence="12">
    <name type="scientific">freshwater metagenome</name>
    <dbReference type="NCBI Taxonomy" id="449393"/>
    <lineage>
        <taxon>unclassified sequences</taxon>
        <taxon>metagenomes</taxon>
        <taxon>ecological metagenomes</taxon>
    </lineage>
</organism>
<dbReference type="Pfam" id="PF13740">
    <property type="entry name" value="ACT_6"/>
    <property type="match status" value="1"/>
</dbReference>
<evidence type="ECO:0000313" key="12">
    <source>
        <dbReference type="EMBL" id="CAB4612722.1"/>
    </source>
</evidence>
<dbReference type="PROSITE" id="PS51671">
    <property type="entry name" value="ACT"/>
    <property type="match status" value="1"/>
</dbReference>
<protein>
    <recommendedName>
        <fullName evidence="4">phosphoserine phosphatase</fullName>
        <ecNumber evidence="4">3.1.3.3</ecNumber>
    </recommendedName>
    <alternativeName>
        <fullName evidence="10">O-phosphoserine phosphohydrolase</fullName>
    </alternativeName>
</protein>
<dbReference type="Gene3D" id="3.30.70.260">
    <property type="match status" value="1"/>
</dbReference>
<evidence type="ECO:0000256" key="2">
    <source>
        <dbReference type="ARBA" id="ARBA00005135"/>
    </source>
</evidence>
<dbReference type="GO" id="GO:0036424">
    <property type="term" value="F:L-phosphoserine phosphatase activity"/>
    <property type="evidence" value="ECO:0007669"/>
    <property type="project" value="InterPro"/>
</dbReference>
<keyword evidence="9" id="KW-0718">Serine biosynthesis</keyword>
<dbReference type="SUPFAM" id="SSF56784">
    <property type="entry name" value="HAD-like"/>
    <property type="match status" value="1"/>
</dbReference>
<evidence type="ECO:0000256" key="6">
    <source>
        <dbReference type="ARBA" id="ARBA00022723"/>
    </source>
</evidence>
<evidence type="ECO:0000259" key="11">
    <source>
        <dbReference type="PROSITE" id="PS51671"/>
    </source>
</evidence>
<dbReference type="InterPro" id="IPR045865">
    <property type="entry name" value="ACT-like_dom_sf"/>
</dbReference>
<dbReference type="InterPro" id="IPR023214">
    <property type="entry name" value="HAD_sf"/>
</dbReference>
<gene>
    <name evidence="12" type="ORF">UFOPK1854_00673</name>
</gene>
<keyword evidence="6" id="KW-0479">Metal-binding</keyword>
<dbReference type="SFLD" id="SFLDS00003">
    <property type="entry name" value="Haloacid_Dehalogenase"/>
    <property type="match status" value="1"/>
</dbReference>
<dbReference type="NCBIfam" id="TIGR01488">
    <property type="entry name" value="HAD-SF-IB"/>
    <property type="match status" value="1"/>
</dbReference>
<dbReference type="SFLD" id="SFLDG01136">
    <property type="entry name" value="C1.6:_Phosphoserine_Phosphatas"/>
    <property type="match status" value="1"/>
</dbReference>
<dbReference type="PANTHER" id="PTHR43344:SF2">
    <property type="entry name" value="PHOSPHOSERINE PHOSPHATASE"/>
    <property type="match status" value="1"/>
</dbReference>
<accession>A0A6J6HG83</accession>
<dbReference type="GO" id="GO:0006564">
    <property type="term" value="P:L-serine biosynthetic process"/>
    <property type="evidence" value="ECO:0007669"/>
    <property type="project" value="UniProtKB-KW"/>
</dbReference>
<reference evidence="12" key="1">
    <citation type="submission" date="2020-05" db="EMBL/GenBank/DDBJ databases">
        <authorList>
            <person name="Chiriac C."/>
            <person name="Salcher M."/>
            <person name="Ghai R."/>
            <person name="Kavagutti S V."/>
        </authorList>
    </citation>
    <scope>NUCLEOTIDE SEQUENCE</scope>
</reference>
<feature type="domain" description="ACT" evidence="11">
    <location>
        <begin position="12"/>
        <end position="84"/>
    </location>
</feature>
<dbReference type="SUPFAM" id="SSF55021">
    <property type="entry name" value="ACT-like"/>
    <property type="match status" value="1"/>
</dbReference>
<dbReference type="EC" id="3.1.3.3" evidence="4"/>
<dbReference type="NCBIfam" id="TIGR00338">
    <property type="entry name" value="serB"/>
    <property type="match status" value="1"/>
</dbReference>
<comment type="cofactor">
    <cofactor evidence="1">
        <name>Mg(2+)</name>
        <dbReference type="ChEBI" id="CHEBI:18420"/>
    </cofactor>
</comment>
<keyword evidence="8" id="KW-0460">Magnesium</keyword>
<dbReference type="SFLD" id="SFLDG01137">
    <property type="entry name" value="C1.6.1:_Phosphoserine_Phosphat"/>
    <property type="match status" value="1"/>
</dbReference>
<dbReference type="AlphaFoldDB" id="A0A6J6HG83"/>
<evidence type="ECO:0000256" key="4">
    <source>
        <dbReference type="ARBA" id="ARBA00012640"/>
    </source>
</evidence>
<evidence type="ECO:0000256" key="1">
    <source>
        <dbReference type="ARBA" id="ARBA00001946"/>
    </source>
</evidence>